<dbReference type="PANTHER" id="PTHR22749:SF6">
    <property type="entry name" value="RIBOFLAVIN KINASE"/>
    <property type="match status" value="1"/>
</dbReference>
<sequence length="316" mass="35492">MQVHYNLEGLPRFRNAVVTIGTFDGVHTGHQQILAALRQEAASTGGETVVITFDPHPRTIVQTDASLELLTTLPEKAGLLEAHGIDHLVVVPFTPDFAAQDAEQYISDFLVRRFQPHTLIIGYDHRFGKGRAGGYELLEQLQHQYGYRLIEIPRQVLHSIAISSTKIRTALKQSDVATANELLGYPFFFEGLVIPGDKLGRTIGYPTANLQYTSSDKIRLGEGVFAARAIHEGRTLGGMLSIGKRPTLNDVVERVEINLFDFQEEIYDQVIRVEVLSYLRGQEKYSSLDALKEQLHRDKEDSLRILSSWKEHKMGV</sequence>
<dbReference type="EMBL" id="SJZI01000002">
    <property type="protein sequence ID" value="TCJ19244.1"/>
    <property type="molecule type" value="Genomic_DNA"/>
</dbReference>
<dbReference type="PIRSF" id="PIRSF004491">
    <property type="entry name" value="FAD_Synth"/>
    <property type="match status" value="1"/>
</dbReference>
<dbReference type="InterPro" id="IPR015864">
    <property type="entry name" value="FAD_synthase"/>
</dbReference>
<keyword evidence="7 15" id="KW-0548">Nucleotidyltransferase</keyword>
<dbReference type="GO" id="GO:0008531">
    <property type="term" value="F:riboflavin kinase activity"/>
    <property type="evidence" value="ECO:0007669"/>
    <property type="project" value="UniProtKB-UniRule"/>
</dbReference>
<keyword evidence="9 15" id="KW-0418">Kinase</keyword>
<keyword evidence="4 15" id="KW-0285">Flavoprotein</keyword>
<evidence type="ECO:0000256" key="3">
    <source>
        <dbReference type="ARBA" id="ARBA00005201"/>
    </source>
</evidence>
<dbReference type="InterPro" id="IPR023465">
    <property type="entry name" value="Riboflavin_kinase_dom_sf"/>
</dbReference>
<comment type="pathway">
    <text evidence="2 15">Cofactor biosynthesis; FAD biosynthesis; FAD from FMN: step 1/1.</text>
</comment>
<dbReference type="InterPro" id="IPR023468">
    <property type="entry name" value="Riboflavin_kinase"/>
</dbReference>
<dbReference type="UniPathway" id="UPA00277">
    <property type="reaction ID" value="UER00407"/>
</dbReference>
<evidence type="ECO:0000256" key="11">
    <source>
        <dbReference type="ARBA" id="ARBA00022840"/>
    </source>
</evidence>
<keyword evidence="18" id="KW-1185">Reference proteome</keyword>
<dbReference type="GO" id="GO:0006747">
    <property type="term" value="P:FAD biosynthetic process"/>
    <property type="evidence" value="ECO:0007669"/>
    <property type="project" value="UniProtKB-UniRule"/>
</dbReference>
<name>A0A4R1BNV5_9BACT</name>
<dbReference type="InterPro" id="IPR002606">
    <property type="entry name" value="Riboflavin_kinase_bac"/>
</dbReference>
<keyword evidence="10 15" id="KW-0274">FAD</keyword>
<evidence type="ECO:0000256" key="14">
    <source>
        <dbReference type="ARBA" id="ARBA00049494"/>
    </source>
</evidence>
<evidence type="ECO:0000256" key="13">
    <source>
        <dbReference type="ARBA" id="ARBA00047880"/>
    </source>
</evidence>
<evidence type="ECO:0000256" key="10">
    <source>
        <dbReference type="ARBA" id="ARBA00022827"/>
    </source>
</evidence>
<evidence type="ECO:0000256" key="9">
    <source>
        <dbReference type="ARBA" id="ARBA00022777"/>
    </source>
</evidence>
<evidence type="ECO:0000256" key="5">
    <source>
        <dbReference type="ARBA" id="ARBA00022643"/>
    </source>
</evidence>
<dbReference type="GO" id="GO:0009398">
    <property type="term" value="P:FMN biosynthetic process"/>
    <property type="evidence" value="ECO:0007669"/>
    <property type="project" value="UniProtKB-UniRule"/>
</dbReference>
<comment type="caution">
    <text evidence="17">The sequence shown here is derived from an EMBL/GenBank/DDBJ whole genome shotgun (WGS) entry which is preliminary data.</text>
</comment>
<organism evidence="17 18">
    <name type="scientific">Flaviaesturariibacter flavus</name>
    <dbReference type="NCBI Taxonomy" id="2502780"/>
    <lineage>
        <taxon>Bacteria</taxon>
        <taxon>Pseudomonadati</taxon>
        <taxon>Bacteroidota</taxon>
        <taxon>Chitinophagia</taxon>
        <taxon>Chitinophagales</taxon>
        <taxon>Chitinophagaceae</taxon>
        <taxon>Flaviaestuariibacter</taxon>
    </lineage>
</organism>
<evidence type="ECO:0000256" key="1">
    <source>
        <dbReference type="ARBA" id="ARBA00002121"/>
    </source>
</evidence>
<dbReference type="Pfam" id="PF06574">
    <property type="entry name" value="FAD_syn"/>
    <property type="match status" value="1"/>
</dbReference>
<protein>
    <recommendedName>
        <fullName evidence="15">Riboflavin biosynthesis protein</fullName>
    </recommendedName>
    <domain>
        <recommendedName>
            <fullName evidence="15">Riboflavin kinase</fullName>
            <ecNumber evidence="15">2.7.1.26</ecNumber>
        </recommendedName>
        <alternativeName>
            <fullName evidence="15">Flavokinase</fullName>
        </alternativeName>
    </domain>
    <domain>
        <recommendedName>
            <fullName evidence="15">FMN adenylyltransferase</fullName>
            <ecNumber evidence="15">2.7.7.2</ecNumber>
        </recommendedName>
        <alternativeName>
            <fullName evidence="15">FAD pyrophosphorylase</fullName>
        </alternativeName>
        <alternativeName>
            <fullName evidence="15">FAD synthase</fullName>
        </alternativeName>
    </domain>
</protein>
<reference evidence="17 18" key="1">
    <citation type="submission" date="2019-03" db="EMBL/GenBank/DDBJ databases">
        <authorList>
            <person name="Kim M.K.M."/>
        </authorList>
    </citation>
    <scope>NUCLEOTIDE SEQUENCE [LARGE SCALE GENOMIC DNA]</scope>
    <source>
        <strain evidence="17 18">17J68-12</strain>
    </source>
</reference>
<evidence type="ECO:0000259" key="16">
    <source>
        <dbReference type="SMART" id="SM00904"/>
    </source>
</evidence>
<proteinExistence type="inferred from homology"/>
<dbReference type="GO" id="GO:0005524">
    <property type="term" value="F:ATP binding"/>
    <property type="evidence" value="ECO:0007669"/>
    <property type="project" value="UniProtKB-UniRule"/>
</dbReference>
<dbReference type="CDD" id="cd02064">
    <property type="entry name" value="FAD_synthetase_N"/>
    <property type="match status" value="1"/>
</dbReference>
<dbReference type="UniPathway" id="UPA00276">
    <property type="reaction ID" value="UER00406"/>
</dbReference>
<gene>
    <name evidence="17" type="primary">ribF</name>
    <name evidence="17" type="ORF">EPD60_02170</name>
</gene>
<dbReference type="SMART" id="SM00904">
    <property type="entry name" value="Flavokinase"/>
    <property type="match status" value="1"/>
</dbReference>
<dbReference type="FunFam" id="3.40.50.620:FF:000021">
    <property type="entry name" value="Riboflavin biosynthesis protein"/>
    <property type="match status" value="1"/>
</dbReference>
<dbReference type="InterPro" id="IPR015865">
    <property type="entry name" value="Riboflavin_kinase_bac/euk"/>
</dbReference>
<dbReference type="Pfam" id="PF01687">
    <property type="entry name" value="Flavokinase"/>
    <property type="match status" value="1"/>
</dbReference>
<evidence type="ECO:0000256" key="2">
    <source>
        <dbReference type="ARBA" id="ARBA00004726"/>
    </source>
</evidence>
<feature type="domain" description="Riboflavin kinase" evidence="16">
    <location>
        <begin position="182"/>
        <end position="307"/>
    </location>
</feature>
<dbReference type="InterPro" id="IPR014729">
    <property type="entry name" value="Rossmann-like_a/b/a_fold"/>
</dbReference>
<dbReference type="Proteomes" id="UP000295334">
    <property type="component" value="Unassembled WGS sequence"/>
</dbReference>
<dbReference type="OrthoDB" id="9803667at2"/>
<comment type="catalytic activity">
    <reaction evidence="14 15">
        <text>FMN + ATP + H(+) = FAD + diphosphate</text>
        <dbReference type="Rhea" id="RHEA:17237"/>
        <dbReference type="ChEBI" id="CHEBI:15378"/>
        <dbReference type="ChEBI" id="CHEBI:30616"/>
        <dbReference type="ChEBI" id="CHEBI:33019"/>
        <dbReference type="ChEBI" id="CHEBI:57692"/>
        <dbReference type="ChEBI" id="CHEBI:58210"/>
        <dbReference type="EC" id="2.7.7.2"/>
    </reaction>
</comment>
<evidence type="ECO:0000313" key="17">
    <source>
        <dbReference type="EMBL" id="TCJ19244.1"/>
    </source>
</evidence>
<comment type="similarity">
    <text evidence="15">Belongs to the ribF family.</text>
</comment>
<keyword evidence="5 15" id="KW-0288">FMN</keyword>
<dbReference type="Gene3D" id="2.40.30.30">
    <property type="entry name" value="Riboflavin kinase-like"/>
    <property type="match status" value="1"/>
</dbReference>
<dbReference type="GO" id="GO:0009231">
    <property type="term" value="P:riboflavin biosynthetic process"/>
    <property type="evidence" value="ECO:0007669"/>
    <property type="project" value="InterPro"/>
</dbReference>
<evidence type="ECO:0000256" key="8">
    <source>
        <dbReference type="ARBA" id="ARBA00022741"/>
    </source>
</evidence>
<evidence type="ECO:0000256" key="6">
    <source>
        <dbReference type="ARBA" id="ARBA00022679"/>
    </source>
</evidence>
<dbReference type="GO" id="GO:0003919">
    <property type="term" value="F:FMN adenylyltransferase activity"/>
    <property type="evidence" value="ECO:0007669"/>
    <property type="project" value="UniProtKB-UniRule"/>
</dbReference>
<evidence type="ECO:0000313" key="18">
    <source>
        <dbReference type="Proteomes" id="UP000295334"/>
    </source>
</evidence>
<comment type="catalytic activity">
    <reaction evidence="13 15">
        <text>riboflavin + ATP = FMN + ADP + H(+)</text>
        <dbReference type="Rhea" id="RHEA:14357"/>
        <dbReference type="ChEBI" id="CHEBI:15378"/>
        <dbReference type="ChEBI" id="CHEBI:30616"/>
        <dbReference type="ChEBI" id="CHEBI:57986"/>
        <dbReference type="ChEBI" id="CHEBI:58210"/>
        <dbReference type="ChEBI" id="CHEBI:456216"/>
        <dbReference type="EC" id="2.7.1.26"/>
    </reaction>
</comment>
<dbReference type="AlphaFoldDB" id="A0A4R1BNV5"/>
<dbReference type="SUPFAM" id="SSF52374">
    <property type="entry name" value="Nucleotidylyl transferase"/>
    <property type="match status" value="1"/>
</dbReference>
<evidence type="ECO:0000256" key="15">
    <source>
        <dbReference type="PIRNR" id="PIRNR004491"/>
    </source>
</evidence>
<accession>A0A4R1BNV5</accession>
<dbReference type="NCBIfam" id="TIGR00083">
    <property type="entry name" value="ribF"/>
    <property type="match status" value="1"/>
</dbReference>
<evidence type="ECO:0000256" key="4">
    <source>
        <dbReference type="ARBA" id="ARBA00022630"/>
    </source>
</evidence>
<dbReference type="SUPFAM" id="SSF82114">
    <property type="entry name" value="Riboflavin kinase-like"/>
    <property type="match status" value="1"/>
</dbReference>
<dbReference type="EC" id="2.7.7.2" evidence="15"/>
<comment type="function">
    <text evidence="1">Catalyzes the phosphorylation of riboflavin to FMN followed by the adenylation of FMN to FAD.</text>
</comment>
<dbReference type="EC" id="2.7.1.26" evidence="15"/>
<dbReference type="Gene3D" id="3.40.50.620">
    <property type="entry name" value="HUPs"/>
    <property type="match status" value="1"/>
</dbReference>
<evidence type="ECO:0000256" key="12">
    <source>
        <dbReference type="ARBA" id="ARBA00023268"/>
    </source>
</evidence>
<comment type="pathway">
    <text evidence="3 15">Cofactor biosynthesis; FMN biosynthesis; FMN from riboflavin (ATP route): step 1/1.</text>
</comment>
<keyword evidence="12" id="KW-0511">Multifunctional enzyme</keyword>
<dbReference type="PANTHER" id="PTHR22749">
    <property type="entry name" value="RIBOFLAVIN KINASE/FMN ADENYLYLTRANSFERASE"/>
    <property type="match status" value="1"/>
</dbReference>
<evidence type="ECO:0000256" key="7">
    <source>
        <dbReference type="ARBA" id="ARBA00022695"/>
    </source>
</evidence>
<keyword evidence="11 15" id="KW-0067">ATP-binding</keyword>
<keyword evidence="8 15" id="KW-0547">Nucleotide-binding</keyword>
<keyword evidence="6 15" id="KW-0808">Transferase</keyword>